<dbReference type="GO" id="GO:0046872">
    <property type="term" value="F:metal ion binding"/>
    <property type="evidence" value="ECO:0007669"/>
    <property type="project" value="UniProtKB-KW"/>
</dbReference>
<evidence type="ECO:0000256" key="2">
    <source>
        <dbReference type="ARBA" id="ARBA00022801"/>
    </source>
</evidence>
<protein>
    <submittedName>
        <fullName evidence="5">Amidohydrolase family protein</fullName>
    </submittedName>
</protein>
<dbReference type="Gene3D" id="3.40.630.10">
    <property type="entry name" value="Zn peptidases"/>
    <property type="match status" value="1"/>
</dbReference>
<dbReference type="FunFam" id="3.30.70.360:FF:000001">
    <property type="entry name" value="N-acetyldiaminopimelate deacetylase"/>
    <property type="match status" value="1"/>
</dbReference>
<sequence>MVPIFKCKEAAFLTCQFLSTMVLPTPLTADSTAALFAELTQLRRHFHQHAEVTWQEVQTQATIKAYLLEHAQIPEENIHVCATTGLVVNIYGPTPDDVPVPDGRKCIAFRGDMDALPMTENNPHLSYASVNAGAAHMCGHDGHMTSLVGFAVLMQRARHALPPHSCVRLLFQPAEEGGFGAVKMIEGGALEGVDEIYGYHNAPFPLGMIATKPGAVLAHSCRFEITLKGPGGHGSAPHLTPDPIVAAGHVIVAMQSIVSRSVPAQESAVVSITQVHGGEADNVIPSSVRLSGTLRDFSPAVAAIVHSRMETIVASTAAAYGVTGSITFDDGYPVTSNHAEPAQIVLDLAASVVGPARVTSAGLPAEGSEDFSYYLQKIPGCFYMVGTKEMGEVAAGGCCQNRGLHSDTFDFNDDALPLTVRMFLEIAQHRLGVSLYAKEELNLIR</sequence>
<dbReference type="Pfam" id="PF01546">
    <property type="entry name" value="Peptidase_M20"/>
    <property type="match status" value="1"/>
</dbReference>
<comment type="similarity">
    <text evidence="1">Belongs to the peptidase M20 family.</text>
</comment>
<dbReference type="SUPFAM" id="SSF55031">
    <property type="entry name" value="Bacterial exopeptidase dimerisation domain"/>
    <property type="match status" value="1"/>
</dbReference>
<feature type="binding site" evidence="3">
    <location>
        <position position="138"/>
    </location>
    <ligand>
        <name>Mn(2+)</name>
        <dbReference type="ChEBI" id="CHEBI:29035"/>
        <label>2</label>
    </ligand>
</feature>
<feature type="binding site" evidence="3">
    <location>
        <position position="405"/>
    </location>
    <ligand>
        <name>Mn(2+)</name>
        <dbReference type="ChEBI" id="CHEBI:29035"/>
        <label>2</label>
    </ligand>
</feature>
<dbReference type="SUPFAM" id="SSF53187">
    <property type="entry name" value="Zn-dependent exopeptidases"/>
    <property type="match status" value="1"/>
</dbReference>
<evidence type="ECO:0000259" key="4">
    <source>
        <dbReference type="Pfam" id="PF07687"/>
    </source>
</evidence>
<dbReference type="Proteomes" id="UP000243579">
    <property type="component" value="Unassembled WGS sequence"/>
</dbReference>
<dbReference type="OrthoDB" id="6119954at2759"/>
<dbReference type="PANTHER" id="PTHR11014">
    <property type="entry name" value="PEPTIDASE M20 FAMILY MEMBER"/>
    <property type="match status" value="1"/>
</dbReference>
<evidence type="ECO:0000313" key="5">
    <source>
        <dbReference type="EMBL" id="OQS01547.1"/>
    </source>
</evidence>
<dbReference type="InterPro" id="IPR011650">
    <property type="entry name" value="Peptidase_M20_dimer"/>
</dbReference>
<dbReference type="NCBIfam" id="TIGR01891">
    <property type="entry name" value="amidohydrolases"/>
    <property type="match status" value="1"/>
</dbReference>
<keyword evidence="2 5" id="KW-0378">Hydrolase</keyword>
<feature type="binding site" evidence="3">
    <location>
        <position position="140"/>
    </location>
    <ligand>
        <name>Mn(2+)</name>
        <dbReference type="ChEBI" id="CHEBI:29035"/>
        <label>2</label>
    </ligand>
</feature>
<dbReference type="PIRSF" id="PIRSF005962">
    <property type="entry name" value="Pept_M20D_amidohydro"/>
    <property type="match status" value="1"/>
</dbReference>
<dbReference type="STRING" id="1202772.A0A1V9ZU65"/>
<comment type="caution">
    <text evidence="5">The sequence shown here is derived from an EMBL/GenBank/DDBJ whole genome shotgun (WGS) entry which is preliminary data.</text>
</comment>
<comment type="cofactor">
    <cofactor evidence="3">
        <name>Mn(2+)</name>
        <dbReference type="ChEBI" id="CHEBI:29035"/>
    </cofactor>
    <text evidence="3">The Mn(2+) ion enhances activity.</text>
</comment>
<dbReference type="PANTHER" id="PTHR11014:SF63">
    <property type="entry name" value="METALLOPEPTIDASE, PUTATIVE (AFU_ORTHOLOGUE AFUA_6G09600)-RELATED"/>
    <property type="match status" value="1"/>
</dbReference>
<evidence type="ECO:0000256" key="1">
    <source>
        <dbReference type="ARBA" id="ARBA00006153"/>
    </source>
</evidence>
<feature type="binding site" evidence="3">
    <location>
        <position position="200"/>
    </location>
    <ligand>
        <name>Mn(2+)</name>
        <dbReference type="ChEBI" id="CHEBI:29035"/>
        <label>2</label>
    </ligand>
</feature>
<keyword evidence="3" id="KW-0479">Metal-binding</keyword>
<dbReference type="Pfam" id="PF07687">
    <property type="entry name" value="M20_dimer"/>
    <property type="match status" value="1"/>
</dbReference>
<dbReference type="GO" id="GO:0016787">
    <property type="term" value="F:hydrolase activity"/>
    <property type="evidence" value="ECO:0007669"/>
    <property type="project" value="UniProtKB-KW"/>
</dbReference>
<name>A0A1V9ZU65_ACHHY</name>
<evidence type="ECO:0000256" key="3">
    <source>
        <dbReference type="PIRSR" id="PIRSR005962-1"/>
    </source>
</evidence>
<reference evidence="5 6" key="1">
    <citation type="journal article" date="2014" name="Genome Biol. Evol.">
        <title>The secreted proteins of Achlya hypogyna and Thraustotheca clavata identify the ancestral oomycete secretome and reveal gene acquisitions by horizontal gene transfer.</title>
        <authorList>
            <person name="Misner I."/>
            <person name="Blouin N."/>
            <person name="Leonard G."/>
            <person name="Richards T.A."/>
            <person name="Lane C.E."/>
        </authorList>
    </citation>
    <scope>NUCLEOTIDE SEQUENCE [LARGE SCALE GENOMIC DNA]</scope>
    <source>
        <strain evidence="5 6">ATCC 48635</strain>
    </source>
</reference>
<gene>
    <name evidence="5" type="ORF">ACHHYP_00683</name>
</gene>
<feature type="domain" description="Peptidase M20 dimerisation" evidence="4">
    <location>
        <begin position="221"/>
        <end position="317"/>
    </location>
</feature>
<dbReference type="AlphaFoldDB" id="A0A1V9ZU65"/>
<feature type="binding site" evidence="3">
    <location>
        <position position="176"/>
    </location>
    <ligand>
        <name>Mn(2+)</name>
        <dbReference type="ChEBI" id="CHEBI:29035"/>
        <label>2</label>
    </ligand>
</feature>
<dbReference type="InterPro" id="IPR036264">
    <property type="entry name" value="Bact_exopeptidase_dim_dom"/>
</dbReference>
<dbReference type="Gene3D" id="3.30.70.360">
    <property type="match status" value="1"/>
</dbReference>
<dbReference type="InterPro" id="IPR017439">
    <property type="entry name" value="Amidohydrolase"/>
</dbReference>
<dbReference type="CDD" id="cd03886">
    <property type="entry name" value="M20_Acy1"/>
    <property type="match status" value="1"/>
</dbReference>
<keyword evidence="3" id="KW-0464">Manganese</keyword>
<organism evidence="5 6">
    <name type="scientific">Achlya hypogyna</name>
    <name type="common">Oomycete</name>
    <name type="synonym">Protoachlya hypogyna</name>
    <dbReference type="NCBI Taxonomy" id="1202772"/>
    <lineage>
        <taxon>Eukaryota</taxon>
        <taxon>Sar</taxon>
        <taxon>Stramenopiles</taxon>
        <taxon>Oomycota</taxon>
        <taxon>Saprolegniomycetes</taxon>
        <taxon>Saprolegniales</taxon>
        <taxon>Achlyaceae</taxon>
        <taxon>Achlya</taxon>
    </lineage>
</organism>
<dbReference type="EMBL" id="JNBR01000006">
    <property type="protein sequence ID" value="OQS01547.1"/>
    <property type="molecule type" value="Genomic_DNA"/>
</dbReference>
<accession>A0A1V9ZU65</accession>
<keyword evidence="6" id="KW-1185">Reference proteome</keyword>
<dbReference type="InterPro" id="IPR002933">
    <property type="entry name" value="Peptidase_M20"/>
</dbReference>
<evidence type="ECO:0000313" key="6">
    <source>
        <dbReference type="Proteomes" id="UP000243579"/>
    </source>
</evidence>
<proteinExistence type="inferred from homology"/>